<dbReference type="EMBL" id="SLVJ01000014">
    <property type="protein sequence ID" value="TCM65789.1"/>
    <property type="molecule type" value="Genomic_DNA"/>
</dbReference>
<dbReference type="Proteomes" id="UP000294963">
    <property type="component" value="Unassembled WGS sequence"/>
</dbReference>
<keyword evidence="3" id="KW-1185">Reference proteome</keyword>
<comment type="caution">
    <text evidence="2">The sequence shown here is derived from an EMBL/GenBank/DDBJ whole genome shotgun (WGS) entry which is preliminary data.</text>
</comment>
<keyword evidence="1" id="KW-0732">Signal</keyword>
<sequence>MLKISHALMLGLVFSVSAQSFAAPKAALKSPQAGVLCDKYICADQNGLSKPLTTKYLGAAKAKNISSGEDFDSTRFTFANGIFCDTNTRLCHVDRYFSEGKPSAVSKTYTAKLFGK</sequence>
<protein>
    <submittedName>
        <fullName evidence="2">Fels-1 prophage protein</fullName>
    </submittedName>
</protein>
<feature type="chain" id="PRO_5020932645" evidence="1">
    <location>
        <begin position="23"/>
        <end position="116"/>
    </location>
</feature>
<proteinExistence type="predicted"/>
<dbReference type="AlphaFoldDB" id="A0A4R1XQK8"/>
<dbReference type="Pfam" id="PF05666">
    <property type="entry name" value="YcgJ"/>
    <property type="match status" value="1"/>
</dbReference>
<feature type="signal peptide" evidence="1">
    <location>
        <begin position="1"/>
        <end position="22"/>
    </location>
</feature>
<accession>A0A4R1XQK8</accession>
<reference evidence="2 3" key="1">
    <citation type="submission" date="2019-03" db="EMBL/GenBank/DDBJ databases">
        <title>Genomic analyses of the natural microbiome of Caenorhabditis elegans.</title>
        <authorList>
            <person name="Samuel B."/>
        </authorList>
    </citation>
    <scope>NUCLEOTIDE SEQUENCE [LARGE SCALE GENOMIC DNA]</scope>
    <source>
        <strain evidence="2 3">JUb89</strain>
    </source>
</reference>
<evidence type="ECO:0000256" key="1">
    <source>
        <dbReference type="SAM" id="SignalP"/>
    </source>
</evidence>
<gene>
    <name evidence="2" type="ORF">EC844_11426</name>
</gene>
<evidence type="ECO:0000313" key="2">
    <source>
        <dbReference type="EMBL" id="TCM65789.1"/>
    </source>
</evidence>
<name>A0A4R1XQK8_ACICA</name>
<dbReference type="InterPro" id="IPR008617">
    <property type="entry name" value="Uncharacterised_YcgJ"/>
</dbReference>
<evidence type="ECO:0000313" key="3">
    <source>
        <dbReference type="Proteomes" id="UP000294963"/>
    </source>
</evidence>
<dbReference type="OrthoDB" id="5815745at2"/>
<organism evidence="2 3">
    <name type="scientific">Acinetobacter calcoaceticus</name>
    <dbReference type="NCBI Taxonomy" id="471"/>
    <lineage>
        <taxon>Bacteria</taxon>
        <taxon>Pseudomonadati</taxon>
        <taxon>Pseudomonadota</taxon>
        <taxon>Gammaproteobacteria</taxon>
        <taxon>Moraxellales</taxon>
        <taxon>Moraxellaceae</taxon>
        <taxon>Acinetobacter</taxon>
        <taxon>Acinetobacter calcoaceticus/baumannii complex</taxon>
    </lineage>
</organism>